<feature type="transmembrane region" description="Helical" evidence="6">
    <location>
        <begin position="206"/>
        <end position="228"/>
    </location>
</feature>
<gene>
    <name evidence="7" type="ORF">ACFPBZ_16170</name>
</gene>
<evidence type="ECO:0000256" key="4">
    <source>
        <dbReference type="ARBA" id="ARBA00022989"/>
    </source>
</evidence>
<dbReference type="InterPro" id="IPR017039">
    <property type="entry name" value="Virul_fac_BrkB"/>
</dbReference>
<keyword evidence="5 6" id="KW-0472">Membrane</keyword>
<dbReference type="EMBL" id="JBHSIV010000016">
    <property type="protein sequence ID" value="MFC5063756.1"/>
    <property type="molecule type" value="Genomic_DNA"/>
</dbReference>
<evidence type="ECO:0000256" key="6">
    <source>
        <dbReference type="SAM" id="Phobius"/>
    </source>
</evidence>
<keyword evidence="8" id="KW-1185">Reference proteome</keyword>
<keyword evidence="3 6" id="KW-0812">Transmembrane</keyword>
<evidence type="ECO:0000256" key="2">
    <source>
        <dbReference type="ARBA" id="ARBA00022475"/>
    </source>
</evidence>
<protein>
    <submittedName>
        <fullName evidence="7">YhjD/YihY/BrkB family envelope integrity protein</fullName>
    </submittedName>
</protein>
<evidence type="ECO:0000256" key="5">
    <source>
        <dbReference type="ARBA" id="ARBA00023136"/>
    </source>
</evidence>
<evidence type="ECO:0000256" key="3">
    <source>
        <dbReference type="ARBA" id="ARBA00022692"/>
    </source>
</evidence>
<comment type="subcellular location">
    <subcellularLocation>
        <location evidence="1">Cell membrane</location>
        <topology evidence="1">Multi-pass membrane protein</topology>
    </subcellularLocation>
</comment>
<accession>A0ABV9YP83</accession>
<feature type="transmembrane region" description="Helical" evidence="6">
    <location>
        <begin position="106"/>
        <end position="126"/>
    </location>
</feature>
<name>A0ABV9YP83_9PSEU</name>
<dbReference type="RefSeq" id="WP_378037101.1">
    <property type="nucleotide sequence ID" value="NZ_JBHSIV010000016.1"/>
</dbReference>
<dbReference type="Proteomes" id="UP001595947">
    <property type="component" value="Unassembled WGS sequence"/>
</dbReference>
<keyword evidence="2" id="KW-1003">Cell membrane</keyword>
<evidence type="ECO:0000256" key="1">
    <source>
        <dbReference type="ARBA" id="ARBA00004651"/>
    </source>
</evidence>
<feature type="transmembrane region" description="Helical" evidence="6">
    <location>
        <begin position="179"/>
        <end position="199"/>
    </location>
</feature>
<sequence>MRWSRAVRRADPDSGRGLAAVVARHEGALVLRVLRRMRAIDGYDRALALSAQAFVALVPLIVVVSALLPAGVRESTGAAVVDGAGLPTDAAAALSLLVREPPGADATTVLGGVLLVMAVLGFTRALQRTYVSAYRLPRTGLRGWVHGLAAAGVLGVGLIALALVGSASAVLDGHLAVELVVHAVAATLLWWPVQSVLLGGRIAWRALLPGAALTGVGQAVVVAVSATYLPAALSREASRYGLLGVAVALLSWLVVLGLLLVLSAVLGAELAERP</sequence>
<keyword evidence="4 6" id="KW-1133">Transmembrane helix</keyword>
<reference evidence="8" key="1">
    <citation type="journal article" date="2019" name="Int. J. Syst. Evol. Microbiol.">
        <title>The Global Catalogue of Microorganisms (GCM) 10K type strain sequencing project: providing services to taxonomists for standard genome sequencing and annotation.</title>
        <authorList>
            <consortium name="The Broad Institute Genomics Platform"/>
            <consortium name="The Broad Institute Genome Sequencing Center for Infectious Disease"/>
            <person name="Wu L."/>
            <person name="Ma J."/>
        </authorList>
    </citation>
    <scope>NUCLEOTIDE SEQUENCE [LARGE SCALE GENOMIC DNA]</scope>
    <source>
        <strain evidence="8">CGMCC 4.7093</strain>
    </source>
</reference>
<feature type="transmembrane region" description="Helical" evidence="6">
    <location>
        <begin position="46"/>
        <end position="68"/>
    </location>
</feature>
<feature type="transmembrane region" description="Helical" evidence="6">
    <location>
        <begin position="240"/>
        <end position="268"/>
    </location>
</feature>
<evidence type="ECO:0000313" key="8">
    <source>
        <dbReference type="Proteomes" id="UP001595947"/>
    </source>
</evidence>
<dbReference type="Pfam" id="PF03631">
    <property type="entry name" value="Virul_fac_BrkB"/>
    <property type="match status" value="1"/>
</dbReference>
<organism evidence="7 8">
    <name type="scientific">Actinomycetospora atypica</name>
    <dbReference type="NCBI Taxonomy" id="1290095"/>
    <lineage>
        <taxon>Bacteria</taxon>
        <taxon>Bacillati</taxon>
        <taxon>Actinomycetota</taxon>
        <taxon>Actinomycetes</taxon>
        <taxon>Pseudonocardiales</taxon>
        <taxon>Pseudonocardiaceae</taxon>
        <taxon>Actinomycetospora</taxon>
    </lineage>
</organism>
<evidence type="ECO:0000313" key="7">
    <source>
        <dbReference type="EMBL" id="MFC5063756.1"/>
    </source>
</evidence>
<comment type="caution">
    <text evidence="7">The sequence shown here is derived from an EMBL/GenBank/DDBJ whole genome shotgun (WGS) entry which is preliminary data.</text>
</comment>
<proteinExistence type="predicted"/>
<feature type="transmembrane region" description="Helical" evidence="6">
    <location>
        <begin position="147"/>
        <end position="167"/>
    </location>
</feature>